<evidence type="ECO:0000313" key="1">
    <source>
        <dbReference type="EMBL" id="KAJ9104033.1"/>
    </source>
</evidence>
<organism evidence="1 2">
    <name type="scientific">Naganishia cerealis</name>
    <dbReference type="NCBI Taxonomy" id="610337"/>
    <lineage>
        <taxon>Eukaryota</taxon>
        <taxon>Fungi</taxon>
        <taxon>Dikarya</taxon>
        <taxon>Basidiomycota</taxon>
        <taxon>Agaricomycotina</taxon>
        <taxon>Tremellomycetes</taxon>
        <taxon>Filobasidiales</taxon>
        <taxon>Filobasidiaceae</taxon>
        <taxon>Naganishia</taxon>
    </lineage>
</organism>
<accession>A0ACC2VX76</accession>
<dbReference type="EMBL" id="JASBWR010000043">
    <property type="protein sequence ID" value="KAJ9104033.1"/>
    <property type="molecule type" value="Genomic_DNA"/>
</dbReference>
<proteinExistence type="predicted"/>
<evidence type="ECO:0000313" key="2">
    <source>
        <dbReference type="Proteomes" id="UP001241377"/>
    </source>
</evidence>
<gene>
    <name evidence="1" type="ORF">QFC19_004167</name>
</gene>
<sequence length="418" mass="46557">MAGNRQLSLLLVLATLGAALILYRLASIGERHAKPVPSSRRRPGNSSPIHDAPVWRKRIVAVGDLHGDLSNARTVLRMANIIDGNDRWIAGNATLVQTGDIVDRGTGMNKERFERGHQPIWASLRSCVTDTIALYRLFQRLRDEARADGGDLYSILGNHEMMNALGDWRYVTQPDIETFGSLNNRQDALSEEGWIGQEWLANYTVTARVPLTPYDSPYHHLAFSHGSLRPDLDLLTPFPSNPNAIGHSLLAKAIHKPMPKPYPPYPYPGVPKDATQDELTIYGENGVMWWRGLATEDNEAKVCEWAKTLQNRLGVRRIIGGHTPNFEEIVSRCNGEVIIIDTGISKAYGGVLSALEIVYSLYEVEASSSRDAGDSAQELMISTEAQPRLQFNEVEEVTAMYRSDKRVLLDRRSGIVTF</sequence>
<reference evidence="1" key="1">
    <citation type="submission" date="2023-04" db="EMBL/GenBank/DDBJ databases">
        <title>Draft Genome sequencing of Naganishia species isolated from polar environments using Oxford Nanopore Technology.</title>
        <authorList>
            <person name="Leo P."/>
            <person name="Venkateswaran K."/>
        </authorList>
    </citation>
    <scope>NUCLEOTIDE SEQUENCE</scope>
    <source>
        <strain evidence="1">MNA-CCFEE 5261</strain>
    </source>
</reference>
<comment type="caution">
    <text evidence="1">The sequence shown here is derived from an EMBL/GenBank/DDBJ whole genome shotgun (WGS) entry which is preliminary data.</text>
</comment>
<keyword evidence="2" id="KW-1185">Reference proteome</keyword>
<dbReference type="Proteomes" id="UP001241377">
    <property type="component" value="Unassembled WGS sequence"/>
</dbReference>
<name>A0ACC2VX76_9TREE</name>
<protein>
    <submittedName>
        <fullName evidence="1">Uncharacterized protein</fullName>
    </submittedName>
</protein>